<evidence type="ECO:0000313" key="20">
    <source>
        <dbReference type="Proteomes" id="UP001078443"/>
    </source>
</evidence>
<keyword evidence="20" id="KW-1185">Reference proteome</keyword>
<proteinExistence type="inferred from homology"/>
<evidence type="ECO:0000256" key="11">
    <source>
        <dbReference type="ARBA" id="ARBA00023098"/>
    </source>
</evidence>
<protein>
    <recommendedName>
        <fullName evidence="6 16">CDP-diacylglycerol--glycerol-3-phosphate 3-phosphatidyltransferase</fullName>
        <ecNumber evidence="5 16">2.7.8.5</ecNumber>
    </recommendedName>
</protein>
<accession>A0ABT4D229</accession>
<evidence type="ECO:0000256" key="10">
    <source>
        <dbReference type="ARBA" id="ARBA00022989"/>
    </source>
</evidence>
<reference evidence="19" key="1">
    <citation type="submission" date="2022-12" db="EMBL/GenBank/DDBJ databases">
        <authorList>
            <person name="Wang J."/>
        </authorList>
    </citation>
    <scope>NUCLEOTIDE SEQUENCE</scope>
    <source>
        <strain evidence="19">HY-45-18</strain>
    </source>
</reference>
<evidence type="ECO:0000256" key="8">
    <source>
        <dbReference type="ARBA" id="ARBA00022679"/>
    </source>
</evidence>
<feature type="transmembrane region" description="Helical" evidence="18">
    <location>
        <begin position="71"/>
        <end position="96"/>
    </location>
</feature>
<keyword evidence="11" id="KW-0443">Lipid metabolism</keyword>
<comment type="caution">
    <text evidence="19">The sequence shown here is derived from an EMBL/GenBank/DDBJ whole genome shotgun (WGS) entry which is preliminary data.</text>
</comment>
<evidence type="ECO:0000256" key="2">
    <source>
        <dbReference type="ARBA" id="ARBA00004141"/>
    </source>
</evidence>
<evidence type="ECO:0000256" key="9">
    <source>
        <dbReference type="ARBA" id="ARBA00022692"/>
    </source>
</evidence>
<comment type="function">
    <text evidence="1">This protein catalyzes the committed step to the synthesis of the acidic phospholipids.</text>
</comment>
<dbReference type="Gene3D" id="1.20.120.1760">
    <property type="match status" value="1"/>
</dbReference>
<evidence type="ECO:0000256" key="15">
    <source>
        <dbReference type="ARBA" id="ARBA00048586"/>
    </source>
</evidence>
<name>A0ABT4D229_9CLOT</name>
<dbReference type="RefSeq" id="WP_268041630.1">
    <property type="nucleotide sequence ID" value="NZ_JAPQER010000006.1"/>
</dbReference>
<evidence type="ECO:0000313" key="19">
    <source>
        <dbReference type="EMBL" id="MCY6485308.1"/>
    </source>
</evidence>
<feature type="transmembrane region" description="Helical" evidence="18">
    <location>
        <begin position="141"/>
        <end position="161"/>
    </location>
</feature>
<evidence type="ECO:0000256" key="1">
    <source>
        <dbReference type="ARBA" id="ARBA00003973"/>
    </source>
</evidence>
<dbReference type="PIRSF" id="PIRSF000847">
    <property type="entry name" value="Phos_ph_gly_syn"/>
    <property type="match status" value="1"/>
</dbReference>
<dbReference type="Proteomes" id="UP001078443">
    <property type="component" value="Unassembled WGS sequence"/>
</dbReference>
<evidence type="ECO:0000256" key="13">
    <source>
        <dbReference type="ARBA" id="ARBA00023209"/>
    </source>
</evidence>
<evidence type="ECO:0000256" key="3">
    <source>
        <dbReference type="ARBA" id="ARBA00005042"/>
    </source>
</evidence>
<evidence type="ECO:0000256" key="5">
    <source>
        <dbReference type="ARBA" id="ARBA00013170"/>
    </source>
</evidence>
<sequence length="169" mass="19040">MNIPNILTLFRLFLIPVFILSFFSQSPQSLLNSTFIFLLAGITDVLDGFIARKYNLITKWGIVLDPLADKLMLVTVLSCLVVKNYIPIWILVVISIKEFLMISAGISLYKKNIVIPANGYGKIATLVFYIAILYLPFNSTISNYFIYGAVAISIGAFINYFRGYKKKFG</sequence>
<keyword evidence="12 18" id="KW-0472">Membrane</keyword>
<evidence type="ECO:0000256" key="4">
    <source>
        <dbReference type="ARBA" id="ARBA00010441"/>
    </source>
</evidence>
<dbReference type="PANTHER" id="PTHR14269:SF62">
    <property type="entry name" value="CDP-DIACYLGLYCEROL--GLYCEROL-3-PHOSPHATE 3-PHOSPHATIDYLTRANSFERASE 1, CHLOROPLASTIC"/>
    <property type="match status" value="1"/>
</dbReference>
<evidence type="ECO:0000256" key="7">
    <source>
        <dbReference type="ARBA" id="ARBA00022516"/>
    </source>
</evidence>
<dbReference type="InterPro" id="IPR050324">
    <property type="entry name" value="CDP-alcohol_PTase-I"/>
</dbReference>
<dbReference type="EC" id="2.7.8.5" evidence="5 16"/>
<dbReference type="Pfam" id="PF01066">
    <property type="entry name" value="CDP-OH_P_transf"/>
    <property type="match status" value="1"/>
</dbReference>
<evidence type="ECO:0000256" key="12">
    <source>
        <dbReference type="ARBA" id="ARBA00023136"/>
    </source>
</evidence>
<keyword evidence="10 18" id="KW-1133">Transmembrane helix</keyword>
<organism evidence="19 20">
    <name type="scientific">Clostridium aestuarii</name>
    <dbReference type="NCBI Taxonomy" id="338193"/>
    <lineage>
        <taxon>Bacteria</taxon>
        <taxon>Bacillati</taxon>
        <taxon>Bacillota</taxon>
        <taxon>Clostridia</taxon>
        <taxon>Eubacteriales</taxon>
        <taxon>Clostridiaceae</taxon>
        <taxon>Clostridium</taxon>
    </lineage>
</organism>
<dbReference type="GO" id="GO:0008444">
    <property type="term" value="F:CDP-diacylglycerol-glycerol-3-phosphate 3-phosphatidyltransferase activity"/>
    <property type="evidence" value="ECO:0007669"/>
    <property type="project" value="UniProtKB-EC"/>
</dbReference>
<evidence type="ECO:0000256" key="17">
    <source>
        <dbReference type="RuleBase" id="RU003750"/>
    </source>
</evidence>
<comment type="subcellular location">
    <subcellularLocation>
        <location evidence="2">Membrane</location>
        <topology evidence="2">Multi-pass membrane protein</topology>
    </subcellularLocation>
</comment>
<keyword evidence="13" id="KW-0594">Phospholipid biosynthesis</keyword>
<evidence type="ECO:0000256" key="16">
    <source>
        <dbReference type="NCBIfam" id="TIGR00560"/>
    </source>
</evidence>
<feature type="transmembrane region" description="Helical" evidence="18">
    <location>
        <begin position="6"/>
        <end position="23"/>
    </location>
</feature>
<gene>
    <name evidence="19" type="primary">pgsA</name>
    <name evidence="19" type="ORF">OW763_13290</name>
</gene>
<dbReference type="InterPro" id="IPR000462">
    <property type="entry name" value="CDP-OH_P_trans"/>
</dbReference>
<evidence type="ECO:0000256" key="6">
    <source>
        <dbReference type="ARBA" id="ARBA00014944"/>
    </source>
</evidence>
<dbReference type="PANTHER" id="PTHR14269">
    <property type="entry name" value="CDP-DIACYLGLYCEROL--GLYCEROL-3-PHOSPHATE 3-PHOSPHATIDYLTRANSFERASE-RELATED"/>
    <property type="match status" value="1"/>
</dbReference>
<dbReference type="InterPro" id="IPR004570">
    <property type="entry name" value="Phosphatidylglycerol_P_synth"/>
</dbReference>
<keyword evidence="8 17" id="KW-0808">Transferase</keyword>
<dbReference type="InterPro" id="IPR048254">
    <property type="entry name" value="CDP_ALCOHOL_P_TRANSF_CS"/>
</dbReference>
<evidence type="ECO:0000256" key="18">
    <source>
        <dbReference type="SAM" id="Phobius"/>
    </source>
</evidence>
<dbReference type="NCBIfam" id="TIGR00560">
    <property type="entry name" value="pgsA"/>
    <property type="match status" value="1"/>
</dbReference>
<dbReference type="InterPro" id="IPR043130">
    <property type="entry name" value="CDP-OH_PTrfase_TM_dom"/>
</dbReference>
<comment type="pathway">
    <text evidence="3">Phospholipid metabolism; phosphatidylglycerol biosynthesis; phosphatidylglycerol from CDP-diacylglycerol: step 1/2.</text>
</comment>
<feature type="transmembrane region" description="Helical" evidence="18">
    <location>
        <begin position="117"/>
        <end position="135"/>
    </location>
</feature>
<comment type="catalytic activity">
    <reaction evidence="15">
        <text>a CDP-1,2-diacyl-sn-glycerol + sn-glycerol 3-phosphate = a 1,2-diacyl-sn-glycero-3-phospho-(1'-sn-glycero-3'-phosphate) + CMP + H(+)</text>
        <dbReference type="Rhea" id="RHEA:12593"/>
        <dbReference type="ChEBI" id="CHEBI:15378"/>
        <dbReference type="ChEBI" id="CHEBI:57597"/>
        <dbReference type="ChEBI" id="CHEBI:58332"/>
        <dbReference type="ChEBI" id="CHEBI:60110"/>
        <dbReference type="ChEBI" id="CHEBI:60377"/>
        <dbReference type="EC" id="2.7.8.5"/>
    </reaction>
</comment>
<dbReference type="PROSITE" id="PS00379">
    <property type="entry name" value="CDP_ALCOHOL_P_TRANSF"/>
    <property type="match status" value="1"/>
</dbReference>
<keyword evidence="9 18" id="KW-0812">Transmembrane</keyword>
<keyword evidence="14" id="KW-1208">Phospholipid metabolism</keyword>
<dbReference type="EMBL" id="JAPQER010000006">
    <property type="protein sequence ID" value="MCY6485308.1"/>
    <property type="molecule type" value="Genomic_DNA"/>
</dbReference>
<comment type="similarity">
    <text evidence="4 17">Belongs to the CDP-alcohol phosphatidyltransferase class-I family.</text>
</comment>
<keyword evidence="7" id="KW-0444">Lipid biosynthesis</keyword>
<feature type="transmembrane region" description="Helical" evidence="18">
    <location>
        <begin position="30"/>
        <end position="51"/>
    </location>
</feature>
<evidence type="ECO:0000256" key="14">
    <source>
        <dbReference type="ARBA" id="ARBA00023264"/>
    </source>
</evidence>